<evidence type="ECO:0000256" key="5">
    <source>
        <dbReference type="ARBA" id="ARBA00022692"/>
    </source>
</evidence>
<dbReference type="EMBL" id="FOJI01000002">
    <property type="protein sequence ID" value="SEV92591.1"/>
    <property type="molecule type" value="Genomic_DNA"/>
</dbReference>
<feature type="transmembrane region" description="Helical" evidence="8">
    <location>
        <begin position="40"/>
        <end position="59"/>
    </location>
</feature>
<name>A0A1I0MX04_9FIRM</name>
<dbReference type="STRING" id="99656.SAMN05421659_102171"/>
<keyword evidence="6 8" id="KW-1133">Transmembrane helix</keyword>
<feature type="transmembrane region" description="Helical" evidence="8">
    <location>
        <begin position="288"/>
        <end position="306"/>
    </location>
</feature>
<evidence type="ECO:0000256" key="3">
    <source>
        <dbReference type="ARBA" id="ARBA00022448"/>
    </source>
</evidence>
<proteinExistence type="inferred from homology"/>
<feature type="transmembrane region" description="Helical" evidence="8">
    <location>
        <begin position="196"/>
        <end position="215"/>
    </location>
</feature>
<dbReference type="RefSeq" id="WP_092450542.1">
    <property type="nucleotide sequence ID" value="NZ_FOJI01000002.1"/>
</dbReference>
<comment type="similarity">
    <text evidence="2">Belongs to the auxin efflux carrier (TC 2.A.69) family.</text>
</comment>
<gene>
    <name evidence="9" type="ORF">SAMN05421659_102171</name>
</gene>
<dbReference type="AlphaFoldDB" id="A0A1I0MX04"/>
<dbReference type="PANTHER" id="PTHR36838">
    <property type="entry name" value="AUXIN EFFLUX CARRIER FAMILY PROTEIN"/>
    <property type="match status" value="1"/>
</dbReference>
<keyword evidence="4" id="KW-1003">Cell membrane</keyword>
<dbReference type="Pfam" id="PF03547">
    <property type="entry name" value="Mem_trans"/>
    <property type="match status" value="1"/>
</dbReference>
<feature type="transmembrane region" description="Helical" evidence="8">
    <location>
        <begin position="255"/>
        <end position="276"/>
    </location>
</feature>
<evidence type="ECO:0000256" key="7">
    <source>
        <dbReference type="ARBA" id="ARBA00023136"/>
    </source>
</evidence>
<dbReference type="GO" id="GO:0005886">
    <property type="term" value="C:plasma membrane"/>
    <property type="evidence" value="ECO:0007669"/>
    <property type="project" value="UniProtKB-SubCell"/>
</dbReference>
<dbReference type="OrthoDB" id="9798064at2"/>
<dbReference type="GO" id="GO:0055085">
    <property type="term" value="P:transmembrane transport"/>
    <property type="evidence" value="ECO:0007669"/>
    <property type="project" value="InterPro"/>
</dbReference>
<evidence type="ECO:0008006" key="11">
    <source>
        <dbReference type="Google" id="ProtNLM"/>
    </source>
</evidence>
<evidence type="ECO:0000256" key="6">
    <source>
        <dbReference type="ARBA" id="ARBA00022989"/>
    </source>
</evidence>
<evidence type="ECO:0000313" key="10">
    <source>
        <dbReference type="Proteomes" id="UP000199701"/>
    </source>
</evidence>
<comment type="subcellular location">
    <subcellularLocation>
        <location evidence="1">Cell membrane</location>
        <topology evidence="1">Multi-pass membrane protein</topology>
    </subcellularLocation>
</comment>
<sequence>MSILTAFSQMLIFFSLIMVGVACSRKNLVNEENAHSISKLIVNVFNPAIIFSSVLGNSQNKEGDFISLIVLIAIIMFSTFIILGSIGSRFFTKDKDEIKIYKLMTVFSNVGFIGIPLVDSLYGSSAIIYVAIFILIYNILIYTYGISILQGEAGKRLSLTNLKNILNMGTLSCCITLFVFCFHISIHPVVQTTVTYLGNVATPLSMMSIGFSLGRANIFSVFNDKKLYLFSFIKLIIIPVIGVLILKRFNLPEQVLGVSAVMLSMPIGNLPVMLANQYGVNSENCAKGIIITTLFSVITVPLIMGLV</sequence>
<evidence type="ECO:0000256" key="4">
    <source>
        <dbReference type="ARBA" id="ARBA00022475"/>
    </source>
</evidence>
<dbReference type="Proteomes" id="UP000199701">
    <property type="component" value="Unassembled WGS sequence"/>
</dbReference>
<protein>
    <recommendedName>
        <fullName evidence="11">Membrane transport protein</fullName>
    </recommendedName>
</protein>
<feature type="transmembrane region" description="Helical" evidence="8">
    <location>
        <begin position="124"/>
        <end position="144"/>
    </location>
</feature>
<keyword evidence="5 8" id="KW-0812">Transmembrane</keyword>
<feature type="transmembrane region" description="Helical" evidence="8">
    <location>
        <begin position="227"/>
        <end position="249"/>
    </location>
</feature>
<dbReference type="PANTHER" id="PTHR36838:SF1">
    <property type="entry name" value="SLR1864 PROTEIN"/>
    <property type="match status" value="1"/>
</dbReference>
<feature type="transmembrane region" description="Helical" evidence="8">
    <location>
        <begin position="6"/>
        <end position="28"/>
    </location>
</feature>
<evidence type="ECO:0000256" key="2">
    <source>
        <dbReference type="ARBA" id="ARBA00010145"/>
    </source>
</evidence>
<accession>A0A1I0MX04</accession>
<dbReference type="InterPro" id="IPR004776">
    <property type="entry name" value="Mem_transp_PIN-like"/>
</dbReference>
<feature type="transmembrane region" description="Helical" evidence="8">
    <location>
        <begin position="100"/>
        <end position="118"/>
    </location>
</feature>
<keyword evidence="3" id="KW-0813">Transport</keyword>
<evidence type="ECO:0000256" key="1">
    <source>
        <dbReference type="ARBA" id="ARBA00004651"/>
    </source>
</evidence>
<reference evidence="9 10" key="1">
    <citation type="submission" date="2016-10" db="EMBL/GenBank/DDBJ databases">
        <authorList>
            <person name="de Groot N.N."/>
        </authorList>
    </citation>
    <scope>NUCLEOTIDE SEQUENCE [LARGE SCALE GENOMIC DNA]</scope>
    <source>
        <strain evidence="9 10">DSM 9179</strain>
    </source>
</reference>
<evidence type="ECO:0000313" key="9">
    <source>
        <dbReference type="EMBL" id="SEV92591.1"/>
    </source>
</evidence>
<dbReference type="Gene3D" id="1.20.1530.20">
    <property type="match status" value="1"/>
</dbReference>
<feature type="transmembrane region" description="Helical" evidence="8">
    <location>
        <begin position="165"/>
        <end position="190"/>
    </location>
</feature>
<feature type="transmembrane region" description="Helical" evidence="8">
    <location>
        <begin position="65"/>
        <end position="88"/>
    </location>
</feature>
<dbReference type="InterPro" id="IPR038770">
    <property type="entry name" value="Na+/solute_symporter_sf"/>
</dbReference>
<organism evidence="9 10">
    <name type="scientific">[Clostridium] fimetarium</name>
    <dbReference type="NCBI Taxonomy" id="99656"/>
    <lineage>
        <taxon>Bacteria</taxon>
        <taxon>Bacillati</taxon>
        <taxon>Bacillota</taxon>
        <taxon>Clostridia</taxon>
        <taxon>Lachnospirales</taxon>
        <taxon>Lachnospiraceae</taxon>
    </lineage>
</organism>
<keyword evidence="7 8" id="KW-0472">Membrane</keyword>
<keyword evidence="10" id="KW-1185">Reference proteome</keyword>
<evidence type="ECO:0000256" key="8">
    <source>
        <dbReference type="SAM" id="Phobius"/>
    </source>
</evidence>